<dbReference type="PANTHER" id="PTHR45696">
    <property type="entry name" value="60S ACIDIC RIBOSOMAL PROTEIN P1"/>
    <property type="match status" value="1"/>
</dbReference>
<protein>
    <submittedName>
        <fullName evidence="5">Ribosomal protein RPP1</fullName>
    </submittedName>
</protein>
<dbReference type="Pfam" id="PF00428">
    <property type="entry name" value="Ribosomal_60s"/>
    <property type="match status" value="1"/>
</dbReference>
<evidence type="ECO:0000256" key="3">
    <source>
        <dbReference type="ARBA" id="ARBA00023274"/>
    </source>
</evidence>
<feature type="region of interest" description="Disordered" evidence="4">
    <location>
        <begin position="88"/>
        <end position="109"/>
    </location>
</feature>
<feature type="compositionally biased region" description="Acidic residues" evidence="4">
    <location>
        <begin position="94"/>
        <end position="107"/>
    </location>
</feature>
<dbReference type="GO" id="GO:0005840">
    <property type="term" value="C:ribosome"/>
    <property type="evidence" value="ECO:0007669"/>
    <property type="project" value="UniProtKB-KW"/>
</dbReference>
<keyword evidence="3" id="KW-0687">Ribonucleoprotein</keyword>
<dbReference type="EMBL" id="JADAQX010000116">
    <property type="protein sequence ID" value="KAF8821862.1"/>
    <property type="molecule type" value="Genomic_DNA"/>
</dbReference>
<comment type="caution">
    <text evidence="5">The sequence shown here is derived from an EMBL/GenBank/DDBJ whole genome shotgun (WGS) entry which is preliminary data.</text>
</comment>
<dbReference type="InterPro" id="IPR038716">
    <property type="entry name" value="P1/P2_N_sf"/>
</dbReference>
<dbReference type="Gene3D" id="1.10.10.1410">
    <property type="match status" value="1"/>
</dbReference>
<dbReference type="PANTHER" id="PTHR45696:SF10">
    <property type="entry name" value="LARGE RIBOSOMAL SUBUNIT PROTEIN P1"/>
    <property type="match status" value="1"/>
</dbReference>
<reference evidence="5 6" key="1">
    <citation type="journal article" date="2020" name="bioRxiv">
        <title>Metabolic contributions of an alphaproteobacterial endosymbiont in the apicomplexan Cardiosporidium cionae.</title>
        <authorList>
            <person name="Hunter E.S."/>
            <person name="Paight C.J."/>
            <person name="Lane C.E."/>
        </authorList>
    </citation>
    <scope>NUCLEOTIDE SEQUENCE [LARGE SCALE GENOMIC DNA]</scope>
    <source>
        <strain evidence="5">ESH_2018</strain>
    </source>
</reference>
<evidence type="ECO:0000256" key="2">
    <source>
        <dbReference type="ARBA" id="ARBA00022980"/>
    </source>
</evidence>
<evidence type="ECO:0000313" key="6">
    <source>
        <dbReference type="Proteomes" id="UP000823046"/>
    </source>
</evidence>
<evidence type="ECO:0000256" key="4">
    <source>
        <dbReference type="SAM" id="MobiDB-lite"/>
    </source>
</evidence>
<keyword evidence="6" id="KW-1185">Reference proteome</keyword>
<keyword evidence="2 5" id="KW-0689">Ribosomal protein</keyword>
<evidence type="ECO:0000313" key="5">
    <source>
        <dbReference type="EMBL" id="KAF8821862.1"/>
    </source>
</evidence>
<comment type="similarity">
    <text evidence="1">Belongs to the eukaryotic ribosomal protein P1/P2 family.</text>
</comment>
<dbReference type="Proteomes" id="UP000823046">
    <property type="component" value="Unassembled WGS sequence"/>
</dbReference>
<name>A0ABQ7JCW3_9APIC</name>
<proteinExistence type="inferred from homology"/>
<accession>A0ABQ7JCW3</accession>
<dbReference type="CDD" id="cd05831">
    <property type="entry name" value="Ribosomal_P1"/>
    <property type="match status" value="1"/>
</dbReference>
<evidence type="ECO:0000256" key="1">
    <source>
        <dbReference type="ARBA" id="ARBA00005436"/>
    </source>
</evidence>
<organism evidence="5 6">
    <name type="scientific">Cardiosporidium cionae</name>
    <dbReference type="NCBI Taxonomy" id="476202"/>
    <lineage>
        <taxon>Eukaryota</taxon>
        <taxon>Sar</taxon>
        <taxon>Alveolata</taxon>
        <taxon>Apicomplexa</taxon>
        <taxon>Aconoidasida</taxon>
        <taxon>Nephromycida</taxon>
        <taxon>Cardiosporidium</taxon>
    </lineage>
</organism>
<gene>
    <name evidence="5" type="primary">RPP1</name>
    <name evidence="5" type="ORF">IE077_000161</name>
</gene>
<sequence>MSSDSLAKSSKLCSYAALILFDEQLDITADNITKLVKASNNTIPPFLSSLFVDALAGVDIKQILVSASSVSAAPVVAAGENKEVVEKAAAADVAPEEDSDASSDEMGDLGFALFD</sequence>